<keyword evidence="3" id="KW-1185">Reference proteome</keyword>
<dbReference type="RefSeq" id="WP_044835692.1">
    <property type="nucleotide sequence ID" value="NZ_CP059735.1"/>
</dbReference>
<dbReference type="EMBL" id="CP059735">
    <property type="protein sequence ID" value="WDD97301.1"/>
    <property type="molecule type" value="Genomic_DNA"/>
</dbReference>
<dbReference type="KEGG" id="tact:SG35_018395"/>
<organism evidence="2 3">
    <name type="scientific">Thalassomonas actiniarum</name>
    <dbReference type="NCBI Taxonomy" id="485447"/>
    <lineage>
        <taxon>Bacteria</taxon>
        <taxon>Pseudomonadati</taxon>
        <taxon>Pseudomonadota</taxon>
        <taxon>Gammaproteobacteria</taxon>
        <taxon>Alteromonadales</taxon>
        <taxon>Colwelliaceae</taxon>
        <taxon>Thalassomonas</taxon>
    </lineage>
</organism>
<sequence>MKMLRHFLCLISMLILPNIANAGFISVTLGNDSPGFADGSTPTVFPEITGAQSGQDAPFDQGYGADGLFGGSFDQNWTFAYAAIATTITNATLTIGIADHDSSASGSQVGDFSLDGTGNALLSADLDTLFEAAGGATDGQYKVYTLSLDSSLFGELADGSATAALRLSGPGLVPDIFSGGFAETANNGAFLIYSTLTITFDDPPTGDVPEPGAFALLALSLLLLYGKKSAGKP</sequence>
<feature type="signal peptide" evidence="1">
    <location>
        <begin position="1"/>
        <end position="22"/>
    </location>
</feature>
<evidence type="ECO:0000313" key="3">
    <source>
        <dbReference type="Proteomes" id="UP000032568"/>
    </source>
</evidence>
<reference evidence="2 3" key="2">
    <citation type="journal article" date="2022" name="Mar. Drugs">
        <title>Bioassay-Guided Fractionation Leads to the Detection of Cholic Acid Generated by the Rare Thalassomonas sp.</title>
        <authorList>
            <person name="Pheiffer F."/>
            <person name="Schneider Y.K."/>
            <person name="Hansen E.H."/>
            <person name="Andersen J.H."/>
            <person name="Isaksson J."/>
            <person name="Busche T."/>
            <person name="R C."/>
            <person name="Kalinowski J."/>
            <person name="Zyl L.V."/>
            <person name="Trindade M."/>
        </authorList>
    </citation>
    <scope>NUCLEOTIDE SEQUENCE [LARGE SCALE GENOMIC DNA]</scope>
    <source>
        <strain evidence="2 3">A5K-106</strain>
    </source>
</reference>
<dbReference type="AlphaFoldDB" id="A0AAE9YPS2"/>
<keyword evidence="1" id="KW-0732">Signal</keyword>
<feature type="chain" id="PRO_5042050180" evidence="1">
    <location>
        <begin position="23"/>
        <end position="233"/>
    </location>
</feature>
<evidence type="ECO:0000256" key="1">
    <source>
        <dbReference type="SAM" id="SignalP"/>
    </source>
</evidence>
<name>A0AAE9YPS2_9GAMM</name>
<accession>A0AAE9YPS2</accession>
<gene>
    <name evidence="2" type="ORF">SG35_018395</name>
</gene>
<reference evidence="2 3" key="1">
    <citation type="journal article" date="2015" name="Genome Announc.">
        <title>Draft Genome Sequences of Marine Isolates of Thalassomonas viridans and Thalassomonas actiniarum.</title>
        <authorList>
            <person name="Olonade I."/>
            <person name="van Zyl L.J."/>
            <person name="Trindade M."/>
        </authorList>
    </citation>
    <scope>NUCLEOTIDE SEQUENCE [LARGE SCALE GENOMIC DNA]</scope>
    <source>
        <strain evidence="2 3">A5K-106</strain>
    </source>
</reference>
<protein>
    <submittedName>
        <fullName evidence="2">PEP-CTERM domain protein</fullName>
    </submittedName>
</protein>
<proteinExistence type="predicted"/>
<evidence type="ECO:0000313" key="2">
    <source>
        <dbReference type="EMBL" id="WDD97301.1"/>
    </source>
</evidence>
<dbReference type="Proteomes" id="UP000032568">
    <property type="component" value="Chromosome"/>
</dbReference>